<dbReference type="EMBL" id="CMVM020000052">
    <property type="status" value="NOT_ANNOTATED_CDS"/>
    <property type="molecule type" value="Genomic_DNA"/>
</dbReference>
<reference evidence="2" key="1">
    <citation type="submission" date="2013-10" db="EMBL/GenBank/DDBJ databases">
        <title>Genome sequencing of Onchocerca volvulus.</title>
        <authorList>
            <person name="Cotton J."/>
            <person name="Tsai J."/>
            <person name="Stanley E."/>
            <person name="Tracey A."/>
            <person name="Holroyd N."/>
            <person name="Lustigman S."/>
            <person name="Berriman M."/>
        </authorList>
    </citation>
    <scope>NUCLEOTIDE SEQUENCE</scope>
</reference>
<dbReference type="AlphaFoldDB" id="A0A8R1TPA7"/>
<dbReference type="Proteomes" id="UP000024404">
    <property type="component" value="Unassembled WGS sequence"/>
</dbReference>
<name>A0A8R1TPA7_ONCVO</name>
<dbReference type="EnsemblMetazoa" id="OVOC1735.1">
    <property type="protein sequence ID" value="OVOC1735.1"/>
    <property type="gene ID" value="WBGene00238544"/>
</dbReference>
<evidence type="ECO:0000313" key="2">
    <source>
        <dbReference type="Proteomes" id="UP000024404"/>
    </source>
</evidence>
<evidence type="ECO:0000313" key="1">
    <source>
        <dbReference type="EnsemblMetazoa" id="OVOC1735.1"/>
    </source>
</evidence>
<reference evidence="1" key="2">
    <citation type="submission" date="2022-06" db="UniProtKB">
        <authorList>
            <consortium name="EnsemblMetazoa"/>
        </authorList>
    </citation>
    <scope>IDENTIFICATION</scope>
</reference>
<keyword evidence="2" id="KW-1185">Reference proteome</keyword>
<accession>A0A8R1TPA7</accession>
<proteinExistence type="predicted"/>
<sequence>MQNPPIYNYSNQDEEWDKYGSYKPVLHITIRQLRVTLQRFQNDVNEVDMQILEKILYKMQILAELFKKKKCKQ</sequence>
<protein>
    <submittedName>
        <fullName evidence="1">Uncharacterized protein</fullName>
    </submittedName>
</protein>
<organism evidence="1 2">
    <name type="scientific">Onchocerca volvulus</name>
    <dbReference type="NCBI Taxonomy" id="6282"/>
    <lineage>
        <taxon>Eukaryota</taxon>
        <taxon>Metazoa</taxon>
        <taxon>Ecdysozoa</taxon>
        <taxon>Nematoda</taxon>
        <taxon>Chromadorea</taxon>
        <taxon>Rhabditida</taxon>
        <taxon>Spirurina</taxon>
        <taxon>Spiruromorpha</taxon>
        <taxon>Filarioidea</taxon>
        <taxon>Onchocercidae</taxon>
        <taxon>Onchocerca</taxon>
    </lineage>
</organism>